<evidence type="ECO:0000313" key="11">
    <source>
        <dbReference type="EMBL" id="EGC32106.1"/>
    </source>
</evidence>
<dbReference type="GO" id="GO:0001018">
    <property type="term" value="F:mitochondrial promoter sequence-specific DNA binding"/>
    <property type="evidence" value="ECO:0000318"/>
    <property type="project" value="GO_Central"/>
</dbReference>
<evidence type="ECO:0000256" key="1">
    <source>
        <dbReference type="ARBA" id="ARBA00009493"/>
    </source>
</evidence>
<evidence type="ECO:0000313" key="12">
    <source>
        <dbReference type="Proteomes" id="UP000001064"/>
    </source>
</evidence>
<evidence type="ECO:0000259" key="10">
    <source>
        <dbReference type="SMART" id="SM01311"/>
    </source>
</evidence>
<evidence type="ECO:0000256" key="7">
    <source>
        <dbReference type="ARBA" id="ARBA00023163"/>
    </source>
</evidence>
<dbReference type="InterPro" id="IPR046950">
    <property type="entry name" value="DNA-dir_Rpol_C_phage-type"/>
</dbReference>
<evidence type="ECO:0000256" key="6">
    <source>
        <dbReference type="ARBA" id="ARBA00022946"/>
    </source>
</evidence>
<comment type="function">
    <text evidence="9">DNA-dependent RNA polymerase catalyzes the transcription of DNA into RNA using the four ribonucleoside triphosphates as substrates.</text>
</comment>
<dbReference type="Gene3D" id="1.10.150.20">
    <property type="entry name" value="5' to 3' exonuclease, C-terminal subdomain"/>
    <property type="match status" value="1"/>
</dbReference>
<dbReference type="GeneID" id="10507549"/>
<dbReference type="Pfam" id="PF00940">
    <property type="entry name" value="RNA_pol"/>
    <property type="match status" value="1"/>
</dbReference>
<dbReference type="Pfam" id="PF14700">
    <property type="entry name" value="RPOL_N"/>
    <property type="match status" value="1"/>
</dbReference>
<keyword evidence="12" id="KW-1185">Reference proteome</keyword>
<dbReference type="GO" id="GO:0006390">
    <property type="term" value="P:mitochondrial transcription"/>
    <property type="evidence" value="ECO:0000318"/>
    <property type="project" value="GO_Central"/>
</dbReference>
<evidence type="ECO:0000256" key="2">
    <source>
        <dbReference type="ARBA" id="ARBA00012418"/>
    </source>
</evidence>
<keyword evidence="5 9" id="KW-0548">Nucleotidyltransferase</keyword>
<dbReference type="Gene3D" id="1.10.287.280">
    <property type="match status" value="1"/>
</dbReference>
<keyword evidence="4 9" id="KW-0808">Transferase</keyword>
<name>F0ZVB9_DICPU</name>
<dbReference type="VEuPathDB" id="AmoebaDB:DICPUDRAFT_95344"/>
<dbReference type="InterPro" id="IPR024075">
    <property type="entry name" value="DNA-dir_RNA_pol_helix_hairp_sf"/>
</dbReference>
<dbReference type="InterPro" id="IPR043502">
    <property type="entry name" value="DNA/RNA_pol_sf"/>
</dbReference>
<dbReference type="InterPro" id="IPR029262">
    <property type="entry name" value="RPOL_N"/>
</dbReference>
<evidence type="ECO:0000256" key="5">
    <source>
        <dbReference type="ARBA" id="ARBA00022695"/>
    </source>
</evidence>
<keyword evidence="6" id="KW-0809">Transit peptide</keyword>
<dbReference type="InterPro" id="IPR002092">
    <property type="entry name" value="DNA-dir_Rpol_phage-type"/>
</dbReference>
<keyword evidence="3 9" id="KW-0240">DNA-directed RNA polymerase</keyword>
<feature type="domain" description="DNA-directed RNA polymerase N-terminal" evidence="10">
    <location>
        <begin position="60"/>
        <end position="347"/>
    </location>
</feature>
<dbReference type="PROSITE" id="PS00489">
    <property type="entry name" value="RNA_POL_PHAGE_2"/>
    <property type="match status" value="1"/>
</dbReference>
<evidence type="ECO:0000256" key="9">
    <source>
        <dbReference type="RuleBase" id="RU003805"/>
    </source>
</evidence>
<dbReference type="eggNOG" id="KOG1038">
    <property type="taxonomic scope" value="Eukaryota"/>
</dbReference>
<dbReference type="PANTHER" id="PTHR10102:SF0">
    <property type="entry name" value="DNA-DIRECTED RNA POLYMERASE, MITOCHONDRIAL"/>
    <property type="match status" value="1"/>
</dbReference>
<dbReference type="InParanoid" id="F0ZVB9"/>
<comment type="catalytic activity">
    <reaction evidence="8 9">
        <text>RNA(n) + a ribonucleoside 5'-triphosphate = RNA(n+1) + diphosphate</text>
        <dbReference type="Rhea" id="RHEA:21248"/>
        <dbReference type="Rhea" id="RHEA-COMP:14527"/>
        <dbReference type="Rhea" id="RHEA-COMP:17342"/>
        <dbReference type="ChEBI" id="CHEBI:33019"/>
        <dbReference type="ChEBI" id="CHEBI:61557"/>
        <dbReference type="ChEBI" id="CHEBI:140395"/>
        <dbReference type="EC" id="2.7.7.6"/>
    </reaction>
</comment>
<reference evidence="12" key="1">
    <citation type="journal article" date="2011" name="Genome Biol.">
        <title>Comparative genomics of the social amoebae Dictyostelium discoideum and Dictyostelium purpureum.</title>
        <authorList>
            <consortium name="US DOE Joint Genome Institute (JGI-PGF)"/>
            <person name="Sucgang R."/>
            <person name="Kuo A."/>
            <person name="Tian X."/>
            <person name="Salerno W."/>
            <person name="Parikh A."/>
            <person name="Feasley C.L."/>
            <person name="Dalin E."/>
            <person name="Tu H."/>
            <person name="Huang E."/>
            <person name="Barry K."/>
            <person name="Lindquist E."/>
            <person name="Shapiro H."/>
            <person name="Bruce D."/>
            <person name="Schmutz J."/>
            <person name="Salamov A."/>
            <person name="Fey P."/>
            <person name="Gaudet P."/>
            <person name="Anjard C."/>
            <person name="Babu M.M."/>
            <person name="Basu S."/>
            <person name="Bushmanova Y."/>
            <person name="van der Wel H."/>
            <person name="Katoh-Kurasawa M."/>
            <person name="Dinh C."/>
            <person name="Coutinho P.M."/>
            <person name="Saito T."/>
            <person name="Elias M."/>
            <person name="Schaap P."/>
            <person name="Kay R.R."/>
            <person name="Henrissat B."/>
            <person name="Eichinger L."/>
            <person name="Rivero F."/>
            <person name="Putnam N.H."/>
            <person name="West C.M."/>
            <person name="Loomis W.F."/>
            <person name="Chisholm R.L."/>
            <person name="Shaulsky G."/>
            <person name="Strassmann J.E."/>
            <person name="Queller D.C."/>
            <person name="Kuspa A."/>
            <person name="Grigoriev I.V."/>
        </authorList>
    </citation>
    <scope>NUCLEOTIDE SEQUENCE [LARGE SCALE GENOMIC DNA]</scope>
    <source>
        <strain evidence="12">QSDP1</strain>
    </source>
</reference>
<dbReference type="OMA" id="KEQDLCR"/>
<dbReference type="PANTHER" id="PTHR10102">
    <property type="entry name" value="DNA-DIRECTED RNA POLYMERASE, MITOCHONDRIAL"/>
    <property type="match status" value="1"/>
</dbReference>
<evidence type="ECO:0000256" key="4">
    <source>
        <dbReference type="ARBA" id="ARBA00022679"/>
    </source>
</evidence>
<dbReference type="Proteomes" id="UP000001064">
    <property type="component" value="Unassembled WGS sequence"/>
</dbReference>
<dbReference type="AlphaFoldDB" id="F0ZVB9"/>
<dbReference type="STRING" id="5786.F0ZVB9"/>
<protein>
    <recommendedName>
        <fullName evidence="2 9">DNA-directed RNA polymerase</fullName>
        <ecNumber evidence="2 9">2.7.7.6</ecNumber>
    </recommendedName>
</protein>
<dbReference type="FunCoup" id="F0ZVB9">
    <property type="interactions" value="168"/>
</dbReference>
<dbReference type="Gene3D" id="1.10.287.260">
    <property type="match status" value="1"/>
</dbReference>
<dbReference type="Gene3D" id="1.10.1320.10">
    <property type="entry name" value="DNA-directed RNA polymerase, N-terminal domain"/>
    <property type="match status" value="1"/>
</dbReference>
<keyword evidence="7 9" id="KW-0804">Transcription</keyword>
<dbReference type="FunFam" id="1.10.1320.10:FF:000010">
    <property type="entry name" value="DNA-directed RNA polymerase"/>
    <property type="match status" value="1"/>
</dbReference>
<dbReference type="RefSeq" id="XP_003291356.1">
    <property type="nucleotide sequence ID" value="XM_003291308.1"/>
</dbReference>
<comment type="similarity">
    <text evidence="1 9">Belongs to the phage and mitochondrial RNA polymerase family.</text>
</comment>
<evidence type="ECO:0000256" key="8">
    <source>
        <dbReference type="ARBA" id="ARBA00048552"/>
    </source>
</evidence>
<dbReference type="GO" id="GO:0034245">
    <property type="term" value="C:mitochondrial DNA-directed RNA polymerase complex"/>
    <property type="evidence" value="ECO:0000318"/>
    <property type="project" value="GO_Central"/>
</dbReference>
<accession>F0ZVB9</accession>
<dbReference type="EMBL" id="GL871211">
    <property type="protein sequence ID" value="EGC32106.1"/>
    <property type="molecule type" value="Genomic_DNA"/>
</dbReference>
<dbReference type="OrthoDB" id="276422at2759"/>
<proteinExistence type="inferred from homology"/>
<evidence type="ECO:0000256" key="3">
    <source>
        <dbReference type="ARBA" id="ARBA00022478"/>
    </source>
</evidence>
<dbReference type="InterPro" id="IPR037159">
    <property type="entry name" value="RNA_POL_N_sf"/>
</dbReference>
<dbReference type="SUPFAM" id="SSF56672">
    <property type="entry name" value="DNA/RNA polymerases"/>
    <property type="match status" value="1"/>
</dbReference>
<sequence>MLNEAKEEYRKLEESFVEDLQTLRQSRRTLDKVLKGEDPILEEMEENDSAEYEKELQLRKLETLLEYQAIENQVHRYREILSNANGKSFLSGMKSVREVMMQWNTELEEIISKKLEEKNPEEPWVIIVKKVGVQKAIIKGLNYIINKSVVSYGDGTVDVLRDSIGTSVISEYKSLHIKKKDPGYYKRANALVPNSAIHRFFNQLFDDEDPFLVTKINPSVMEKIGNFFINGILENCKIRESLDDENSPLVPAFISEARYSKSVRTFVINAHENVYKLINDGHSAREAGGARLYPMVIKPLPWISPFEGPYLHYKVPILRANGNKSQITSLLKSDLSQIYRALNVLGNTPWVINKKAYDIINEAWEAGGDIADMPRKINYEYPPLPEDVLTSLSSRKKHFLLEKKISKLNKDLHSLRSDCKYKLEVAEKFLDHTIYFPHNLDFRGRSYPIPPHLNHLGSDLCRSLLKFEKSKPLGKRGLDWLKIQISNLYGVDKVSHADRIKFTTENIENIMDSADNPLKGKRWWLNADYPWQALAACIELTEALRSPNPEEFCSNLPIHQDGTCNGLQHYAALGGDELGAIKVNLIPSDKPQDVYTGVAGLVAEIVEKEAEEGNKFAIFFRGRIDRKLVKQTVMTSVYGVTYIGAREQIHSSLKEKLDEETNPLEIDDEFMFSASSYITKHTFRALNNMFFGARSIMAWLSECAVLIAKSGHPVNWITPLGLPVVQPYRKTSKNSVKILEGEFLLINDTDKLQVNTLKQKSAFPPNFIHSLDSTHMFLTALACDDAGITYSSVHDSFWTHACDVDKMNVLIRDQFIELHQQPLLQRLLEWFKTKHPTIDFPKIPEKGNLDLTQVKNSKYFFH</sequence>
<gene>
    <name evidence="11" type="ORF">DICPUDRAFT_95344</name>
</gene>
<dbReference type="KEGG" id="dpp:DICPUDRAFT_95344"/>
<dbReference type="FunFam" id="1.10.150.20:FF:000031">
    <property type="entry name" value="DNA-directed RNA polymerase"/>
    <property type="match status" value="1"/>
</dbReference>
<dbReference type="EC" id="2.7.7.6" evidence="2 9"/>
<dbReference type="FunFam" id="1.10.287.280:FF:000001">
    <property type="entry name" value="DNA-directed RNA polymerase"/>
    <property type="match status" value="1"/>
</dbReference>
<dbReference type="SMART" id="SM01311">
    <property type="entry name" value="RPOL_N"/>
    <property type="match status" value="1"/>
</dbReference>
<dbReference type="PROSITE" id="PS00900">
    <property type="entry name" value="RNA_POL_PHAGE_1"/>
    <property type="match status" value="1"/>
</dbReference>
<dbReference type="GO" id="GO:0003899">
    <property type="term" value="F:DNA-directed RNA polymerase activity"/>
    <property type="evidence" value="ECO:0000318"/>
    <property type="project" value="GO_Central"/>
</dbReference>
<organism evidence="11 12">
    <name type="scientific">Dictyostelium purpureum</name>
    <name type="common">Slime mold</name>
    <dbReference type="NCBI Taxonomy" id="5786"/>
    <lineage>
        <taxon>Eukaryota</taxon>
        <taxon>Amoebozoa</taxon>
        <taxon>Evosea</taxon>
        <taxon>Eumycetozoa</taxon>
        <taxon>Dictyostelia</taxon>
        <taxon>Dictyosteliales</taxon>
        <taxon>Dictyosteliaceae</taxon>
        <taxon>Dictyostelium</taxon>
    </lineage>
</organism>